<sequence length="398" mass="44094">MNKEPTLPNKPLWVPEREFLDEENRQSIIKILGVIATDRSNQQFAEAARAAANDIESGDLASGSRDFMWARFMGVQHGTMEGGDGKVRVNEENYPRLRPLAEQLHYGDMRFLESNPADSTVEYGSSIVLGGSAEEMPKRLQAARGKNPRDIAVQDTYLLVGQRQRWSGIPTEKNPDAILAAVSRSLGGVDMDRLKEKSPWLRDELRKKVEAGSWGEAFATEMAIGRLGLEAYFDVHGLIDWENGIEETAPSESRPSIPGVPDRENVLVTYHLLDGTRATLLNAAAVPRKRGVPRPTSDSQIKELLDLGVLERNKEYPLSIVTDSPHYLRAATDVAIRILAHPETRDIVIAPPVSPYRPSSPENVLKALGEIPATYKADKRVHAVLRGEDPDARELADL</sequence>
<dbReference type="EMBL" id="CP158487">
    <property type="protein sequence ID" value="XDN89156.1"/>
    <property type="molecule type" value="Genomic_DNA"/>
</dbReference>
<reference evidence="1" key="1">
    <citation type="submission" date="2024-06" db="EMBL/GenBank/DDBJ databases">
        <authorList>
            <person name="Atkinson C."/>
            <person name="McLean J."/>
            <person name="Gallagher L."/>
            <person name="Bor B."/>
            <person name="Mougous J."/>
        </authorList>
    </citation>
    <scope>NUCLEOTIDE SEQUENCE</scope>
    <source>
        <strain evidence="1">TM7-074</strain>
    </source>
</reference>
<organism evidence="1">
    <name type="scientific">Candidatus Nanosynbacter sp. TM7-074</name>
    <dbReference type="NCBI Taxonomy" id="3158573"/>
    <lineage>
        <taxon>Bacteria</taxon>
        <taxon>Candidatus Saccharimonadota</taxon>
        <taxon>Candidatus Saccharimonadia</taxon>
        <taxon>Candidatus Nanosynbacterales</taxon>
        <taxon>Candidatus Nanosynbacteraceae</taxon>
        <taxon>Candidatus Nanosynbacter</taxon>
    </lineage>
</organism>
<accession>A0AB39JBK9</accession>
<dbReference type="AlphaFoldDB" id="A0AB39JBK9"/>
<gene>
    <name evidence="1" type="ORF">TM074_00365</name>
</gene>
<proteinExistence type="predicted"/>
<evidence type="ECO:0000313" key="1">
    <source>
        <dbReference type="EMBL" id="XDN89156.1"/>
    </source>
</evidence>
<name>A0AB39JBK9_9BACT</name>
<dbReference type="RefSeq" id="WP_369000435.1">
    <property type="nucleotide sequence ID" value="NZ_CP158487.1"/>
</dbReference>
<protein>
    <submittedName>
        <fullName evidence="1">Uncharacterized protein</fullName>
    </submittedName>
</protein>